<dbReference type="InterPro" id="IPR051204">
    <property type="entry name" value="ABC_transp_perm/SBD"/>
</dbReference>
<name>A0ABS4JR00_9FIRM</name>
<reference evidence="8 9" key="1">
    <citation type="submission" date="2021-03" db="EMBL/GenBank/DDBJ databases">
        <title>Genomic Encyclopedia of Type Strains, Phase IV (KMG-IV): sequencing the most valuable type-strain genomes for metagenomic binning, comparative biology and taxonomic classification.</title>
        <authorList>
            <person name="Goeker M."/>
        </authorList>
    </citation>
    <scope>NUCLEOTIDE SEQUENCE [LARGE SCALE GENOMIC DNA]</scope>
    <source>
        <strain evidence="8 9">DSM 27138</strain>
    </source>
</reference>
<dbReference type="InterPro" id="IPR035906">
    <property type="entry name" value="MetI-like_sf"/>
</dbReference>
<evidence type="ECO:0000259" key="7">
    <source>
        <dbReference type="PROSITE" id="PS50928"/>
    </source>
</evidence>
<feature type="transmembrane region" description="Helical" evidence="6">
    <location>
        <begin position="16"/>
        <end position="35"/>
    </location>
</feature>
<proteinExistence type="inferred from homology"/>
<evidence type="ECO:0000256" key="4">
    <source>
        <dbReference type="ARBA" id="ARBA00022989"/>
    </source>
</evidence>
<keyword evidence="2 6" id="KW-0813">Transport</keyword>
<evidence type="ECO:0000313" key="8">
    <source>
        <dbReference type="EMBL" id="MBP2017968.1"/>
    </source>
</evidence>
<dbReference type="CDD" id="cd06261">
    <property type="entry name" value="TM_PBP2"/>
    <property type="match status" value="1"/>
</dbReference>
<keyword evidence="3 6" id="KW-0812">Transmembrane</keyword>
<feature type="transmembrane region" description="Helical" evidence="6">
    <location>
        <begin position="47"/>
        <end position="70"/>
    </location>
</feature>
<evidence type="ECO:0000256" key="1">
    <source>
        <dbReference type="ARBA" id="ARBA00004141"/>
    </source>
</evidence>
<sequence length="205" mass="21624">MNITWEKLLRLTAEHLTLSLSAVLLAIAVAVPAGIFLSRSRRLADPVITVVGLFQTLPAVALLAFMIPLLGIGSRPALVALFLYALLPILQSTYKGLVGVDAAAKEAGRGMGMTPAQMLVMVELPLAFRVIMSGVRTSTVMIIGWATLAAYVGAGGLGEPILTGFALVSPRLILAGGIPVTVMALLADFLLGRLERWVTPRGLRV</sequence>
<organism evidence="8 9">
    <name type="scientific">Symbiobacterium terraclitae</name>
    <dbReference type="NCBI Taxonomy" id="557451"/>
    <lineage>
        <taxon>Bacteria</taxon>
        <taxon>Bacillati</taxon>
        <taxon>Bacillota</taxon>
        <taxon>Clostridia</taxon>
        <taxon>Eubacteriales</taxon>
        <taxon>Symbiobacteriaceae</taxon>
        <taxon>Symbiobacterium</taxon>
    </lineage>
</organism>
<keyword evidence="5 6" id="KW-0472">Membrane</keyword>
<evidence type="ECO:0000256" key="6">
    <source>
        <dbReference type="RuleBase" id="RU363032"/>
    </source>
</evidence>
<dbReference type="SUPFAM" id="SSF161098">
    <property type="entry name" value="MetI-like"/>
    <property type="match status" value="1"/>
</dbReference>
<dbReference type="PANTHER" id="PTHR30177">
    <property type="entry name" value="GLYCINE BETAINE/L-PROLINE TRANSPORT SYSTEM PERMEASE PROTEIN PROW"/>
    <property type="match status" value="1"/>
</dbReference>
<keyword evidence="9" id="KW-1185">Reference proteome</keyword>
<keyword evidence="4 6" id="KW-1133">Transmembrane helix</keyword>
<dbReference type="RefSeq" id="WP_209466107.1">
    <property type="nucleotide sequence ID" value="NZ_JAGGLG010000008.1"/>
</dbReference>
<dbReference type="PANTHER" id="PTHR30177:SF4">
    <property type="entry name" value="OSMOPROTECTANT IMPORT PERMEASE PROTEIN OSMW"/>
    <property type="match status" value="1"/>
</dbReference>
<dbReference type="InterPro" id="IPR000515">
    <property type="entry name" value="MetI-like"/>
</dbReference>
<dbReference type="Gene3D" id="1.10.3720.10">
    <property type="entry name" value="MetI-like"/>
    <property type="match status" value="1"/>
</dbReference>
<evidence type="ECO:0000256" key="5">
    <source>
        <dbReference type="ARBA" id="ARBA00023136"/>
    </source>
</evidence>
<feature type="transmembrane region" description="Helical" evidence="6">
    <location>
        <begin position="172"/>
        <end position="191"/>
    </location>
</feature>
<evidence type="ECO:0000256" key="2">
    <source>
        <dbReference type="ARBA" id="ARBA00022448"/>
    </source>
</evidence>
<dbReference type="EMBL" id="JAGGLG010000008">
    <property type="protein sequence ID" value="MBP2017968.1"/>
    <property type="molecule type" value="Genomic_DNA"/>
</dbReference>
<dbReference type="Proteomes" id="UP001519289">
    <property type="component" value="Unassembled WGS sequence"/>
</dbReference>
<comment type="similarity">
    <text evidence="6">Belongs to the binding-protein-dependent transport system permease family.</text>
</comment>
<dbReference type="PROSITE" id="PS50928">
    <property type="entry name" value="ABC_TM1"/>
    <property type="match status" value="1"/>
</dbReference>
<gene>
    <name evidence="8" type="ORF">J2Z79_001354</name>
</gene>
<feature type="domain" description="ABC transmembrane type-1" evidence="7">
    <location>
        <begin position="12"/>
        <end position="191"/>
    </location>
</feature>
<comment type="subcellular location">
    <subcellularLocation>
        <location evidence="6">Cell membrane</location>
        <topology evidence="6">Multi-pass membrane protein</topology>
    </subcellularLocation>
    <subcellularLocation>
        <location evidence="1">Membrane</location>
        <topology evidence="1">Multi-pass membrane protein</topology>
    </subcellularLocation>
</comment>
<protein>
    <submittedName>
        <fullName evidence="8">Osmoprotectant transport system permease protein</fullName>
    </submittedName>
</protein>
<evidence type="ECO:0000313" key="9">
    <source>
        <dbReference type="Proteomes" id="UP001519289"/>
    </source>
</evidence>
<evidence type="ECO:0000256" key="3">
    <source>
        <dbReference type="ARBA" id="ARBA00022692"/>
    </source>
</evidence>
<comment type="caution">
    <text evidence="8">The sequence shown here is derived from an EMBL/GenBank/DDBJ whole genome shotgun (WGS) entry which is preliminary data.</text>
</comment>
<accession>A0ABS4JR00</accession>
<feature type="transmembrane region" description="Helical" evidence="6">
    <location>
        <begin position="77"/>
        <end position="94"/>
    </location>
</feature>
<feature type="transmembrane region" description="Helical" evidence="6">
    <location>
        <begin position="139"/>
        <end position="157"/>
    </location>
</feature>
<dbReference type="Pfam" id="PF00528">
    <property type="entry name" value="BPD_transp_1"/>
    <property type="match status" value="1"/>
</dbReference>